<gene>
    <name evidence="2" type="ORF">CONCODRAFT_6278</name>
</gene>
<evidence type="ECO:0000313" key="3">
    <source>
        <dbReference type="Proteomes" id="UP000070444"/>
    </source>
</evidence>
<organism evidence="2 3">
    <name type="scientific">Conidiobolus coronatus (strain ATCC 28846 / CBS 209.66 / NRRL 28638)</name>
    <name type="common">Delacroixia coronata</name>
    <dbReference type="NCBI Taxonomy" id="796925"/>
    <lineage>
        <taxon>Eukaryota</taxon>
        <taxon>Fungi</taxon>
        <taxon>Fungi incertae sedis</taxon>
        <taxon>Zoopagomycota</taxon>
        <taxon>Entomophthoromycotina</taxon>
        <taxon>Entomophthoromycetes</taxon>
        <taxon>Entomophthorales</taxon>
        <taxon>Ancylistaceae</taxon>
        <taxon>Conidiobolus</taxon>
    </lineage>
</organism>
<feature type="compositionally biased region" description="Polar residues" evidence="1">
    <location>
        <begin position="65"/>
        <end position="83"/>
    </location>
</feature>
<dbReference type="AlphaFoldDB" id="A0A137P7R7"/>
<dbReference type="EMBL" id="KQ964485">
    <property type="protein sequence ID" value="KXN71048.1"/>
    <property type="molecule type" value="Genomic_DNA"/>
</dbReference>
<evidence type="ECO:0000313" key="2">
    <source>
        <dbReference type="EMBL" id="KXN71048.1"/>
    </source>
</evidence>
<evidence type="ECO:0000256" key="1">
    <source>
        <dbReference type="SAM" id="MobiDB-lite"/>
    </source>
</evidence>
<reference evidence="2 3" key="1">
    <citation type="journal article" date="2015" name="Genome Biol. Evol.">
        <title>Phylogenomic analyses indicate that early fungi evolved digesting cell walls of algal ancestors of land plants.</title>
        <authorList>
            <person name="Chang Y."/>
            <person name="Wang S."/>
            <person name="Sekimoto S."/>
            <person name="Aerts A.L."/>
            <person name="Choi C."/>
            <person name="Clum A."/>
            <person name="LaButti K.M."/>
            <person name="Lindquist E.A."/>
            <person name="Yee Ngan C."/>
            <person name="Ohm R.A."/>
            <person name="Salamov A.A."/>
            <person name="Grigoriev I.V."/>
            <person name="Spatafora J.W."/>
            <person name="Berbee M.L."/>
        </authorList>
    </citation>
    <scope>NUCLEOTIDE SEQUENCE [LARGE SCALE GENOMIC DNA]</scope>
    <source>
        <strain evidence="2 3">NRRL 28638</strain>
    </source>
</reference>
<dbReference type="Proteomes" id="UP000070444">
    <property type="component" value="Unassembled WGS sequence"/>
</dbReference>
<dbReference type="Gene3D" id="3.30.10.10">
    <property type="entry name" value="Trypsin Inhibitor V, subunit A"/>
    <property type="match status" value="1"/>
</dbReference>
<name>A0A137P7R7_CONC2</name>
<feature type="region of interest" description="Disordered" evidence="1">
    <location>
        <begin position="58"/>
        <end position="147"/>
    </location>
</feature>
<proteinExistence type="predicted"/>
<protein>
    <submittedName>
        <fullName evidence="2">Uncharacterized protein</fullName>
    </submittedName>
</protein>
<dbReference type="OrthoDB" id="10013825at2759"/>
<accession>A0A137P7R7</accession>
<sequence>MNIQDFCGQQQNSFICRNELIIPFLNFMQSNQFPFVSPDTPQNGANNPQAMQGMKFPQVPAWESGPQQPSDWPSRRPSNSPQLSGGEHNFGLPKPENKPGILPQLPKDEHLFAPPIDGSSNESVPPGGDEIPSSLSPEPSKESPENEFKFPDFEEIFKLPTQDPKPYSPIEIPSVKPIEPKTGNIIHITDPSNGDIKPPTEDFDKECDIKALESLKGARYKPKTKEFVKKDGKLFEQSALPKLIRVVGPKTMLTMDFVPQRVNINYEPINKNNMDENAEGIVTGFSCG</sequence>
<keyword evidence="3" id="KW-1185">Reference proteome</keyword>